<reference evidence="1" key="2">
    <citation type="journal article" date="2021" name="PeerJ">
        <title>Extensive microbial diversity within the chicken gut microbiome revealed by metagenomics and culture.</title>
        <authorList>
            <person name="Gilroy R."/>
            <person name="Ravi A."/>
            <person name="Getino M."/>
            <person name="Pursley I."/>
            <person name="Horton D.L."/>
            <person name="Alikhan N.F."/>
            <person name="Baker D."/>
            <person name="Gharbi K."/>
            <person name="Hall N."/>
            <person name="Watson M."/>
            <person name="Adriaenssens E.M."/>
            <person name="Foster-Nyarko E."/>
            <person name="Jarju S."/>
            <person name="Secka A."/>
            <person name="Antonio M."/>
            <person name="Oren A."/>
            <person name="Chaudhuri R.R."/>
            <person name="La Ragione R."/>
            <person name="Hildebrand F."/>
            <person name="Pallen M.J."/>
        </authorList>
    </citation>
    <scope>NUCLEOTIDE SEQUENCE</scope>
    <source>
        <strain evidence="1">ChiSjej3B21-11622</strain>
    </source>
</reference>
<sequence>MHLHKFAELASFEEIACGGTLGATEEYRSFFKKLHPSQFLNSMIRIPIYEVKYSYFTARRNYRVGYKYMFLRLEHEEVDMEVEMAFQDWVDDLNKRKPYRKISNVRILEIKPIAYASFRVGF</sequence>
<organism evidence="1 2">
    <name type="scientific">Candidatus Limivivens merdigallinarum</name>
    <dbReference type="NCBI Taxonomy" id="2840859"/>
    <lineage>
        <taxon>Bacteria</taxon>
        <taxon>Bacillati</taxon>
        <taxon>Bacillota</taxon>
        <taxon>Clostridia</taxon>
        <taxon>Lachnospirales</taxon>
        <taxon>Lachnospiraceae</taxon>
        <taxon>Lachnospiraceae incertae sedis</taxon>
        <taxon>Candidatus Limivivens</taxon>
    </lineage>
</organism>
<evidence type="ECO:0000313" key="1">
    <source>
        <dbReference type="EMBL" id="HIQ97708.1"/>
    </source>
</evidence>
<evidence type="ECO:0000313" key="2">
    <source>
        <dbReference type="Proteomes" id="UP000886886"/>
    </source>
</evidence>
<protein>
    <submittedName>
        <fullName evidence="1">Uncharacterized protein</fullName>
    </submittedName>
</protein>
<proteinExistence type="predicted"/>
<name>A0A9D0ZZV5_9FIRM</name>
<accession>A0A9D0ZZV5</accession>
<dbReference type="Proteomes" id="UP000886886">
    <property type="component" value="Unassembled WGS sequence"/>
</dbReference>
<dbReference type="EMBL" id="DVFT01000208">
    <property type="protein sequence ID" value="HIQ97708.1"/>
    <property type="molecule type" value="Genomic_DNA"/>
</dbReference>
<gene>
    <name evidence="1" type="ORF">IAB26_14255</name>
</gene>
<reference evidence="1" key="1">
    <citation type="submission" date="2020-10" db="EMBL/GenBank/DDBJ databases">
        <authorList>
            <person name="Gilroy R."/>
        </authorList>
    </citation>
    <scope>NUCLEOTIDE SEQUENCE</scope>
    <source>
        <strain evidence="1">ChiSjej3B21-11622</strain>
    </source>
</reference>
<comment type="caution">
    <text evidence="1">The sequence shown here is derived from an EMBL/GenBank/DDBJ whole genome shotgun (WGS) entry which is preliminary data.</text>
</comment>
<dbReference type="AlphaFoldDB" id="A0A9D0ZZV5"/>